<reference evidence="2 3" key="1">
    <citation type="submission" date="2018-12" db="EMBL/GenBank/DDBJ databases">
        <title>Amycolatopsis eburnea sp. nov. actinomycete associate with arbuscular mycorrhiza fungal spore.</title>
        <authorList>
            <person name="Lumyong S."/>
            <person name="Chaiya L."/>
        </authorList>
    </citation>
    <scope>NUCLEOTIDE SEQUENCE [LARGE SCALE GENOMIC DNA]</scope>
    <source>
        <strain evidence="2 3">GLM-1</strain>
    </source>
</reference>
<feature type="transmembrane region" description="Helical" evidence="1">
    <location>
        <begin position="91"/>
        <end position="113"/>
    </location>
</feature>
<dbReference type="AlphaFoldDB" id="A0A3R9E479"/>
<feature type="transmembrane region" description="Helical" evidence="1">
    <location>
        <begin position="176"/>
        <end position="197"/>
    </location>
</feature>
<dbReference type="RefSeq" id="WP_125308216.1">
    <property type="nucleotide sequence ID" value="NZ_RSEC01000036.1"/>
</dbReference>
<name>A0A3R9E479_9PSEU</name>
<sequence>MDTHEEPITDEELARYAKGKFLLSALRLRPVYYRLLRETNGRDALWASAQARRLAPDDPELPARIRESVLRIGAYQIWGDVRRSDEVVDRVALFLAVAILAGAGGGAVFYADGSVLRRVAYAAIAVITSLGVCFVADSASAVRAPVSPAGKALLGLLGLGAFLIAGWWLLRWPTLWGLGLSSGIFIAVVTLFVLGCLSQLGRVLSQAAYRFSWARWTSAEITETLAEAHWWLSNEPEPHCLRSTSDSLEHVAICVERFLPQHLTAYFAPVVRASLTQRVQHEFAGMAARARLLSRECLLPKATTRVEVADEVAHLLVTAGREQWGEWDRADADEVERSTRWRLWLSGALRLGLGLLPLILVAFGAFYVYQTNPASPLLKAEVLAPVLVAALGFFTTVLSSGAEREKPGRRRKPFGGRKIGT</sequence>
<evidence type="ECO:0000256" key="1">
    <source>
        <dbReference type="SAM" id="Phobius"/>
    </source>
</evidence>
<keyword evidence="3" id="KW-1185">Reference proteome</keyword>
<comment type="caution">
    <text evidence="2">The sequence shown here is derived from an EMBL/GenBank/DDBJ whole genome shotgun (WGS) entry which is preliminary data.</text>
</comment>
<keyword evidence="1" id="KW-0812">Transmembrane</keyword>
<feature type="transmembrane region" description="Helical" evidence="1">
    <location>
        <begin position="347"/>
        <end position="370"/>
    </location>
</feature>
<evidence type="ECO:0000313" key="3">
    <source>
        <dbReference type="Proteomes" id="UP000267081"/>
    </source>
</evidence>
<feature type="transmembrane region" description="Helical" evidence="1">
    <location>
        <begin position="382"/>
        <end position="402"/>
    </location>
</feature>
<accession>A0A3R9E479</accession>
<keyword evidence="1" id="KW-1133">Transmembrane helix</keyword>
<evidence type="ECO:0000313" key="2">
    <source>
        <dbReference type="EMBL" id="RSD19500.1"/>
    </source>
</evidence>
<protein>
    <submittedName>
        <fullName evidence="2">Uncharacterized protein</fullName>
    </submittedName>
</protein>
<gene>
    <name evidence="2" type="ORF">EIY87_14450</name>
</gene>
<keyword evidence="1" id="KW-0472">Membrane</keyword>
<dbReference type="OrthoDB" id="3615974at2"/>
<dbReference type="Proteomes" id="UP000267081">
    <property type="component" value="Unassembled WGS sequence"/>
</dbReference>
<dbReference type="EMBL" id="RSEC01000036">
    <property type="protein sequence ID" value="RSD19500.1"/>
    <property type="molecule type" value="Genomic_DNA"/>
</dbReference>
<organism evidence="2 3">
    <name type="scientific">Amycolatopsis eburnea</name>
    <dbReference type="NCBI Taxonomy" id="2267691"/>
    <lineage>
        <taxon>Bacteria</taxon>
        <taxon>Bacillati</taxon>
        <taxon>Actinomycetota</taxon>
        <taxon>Actinomycetes</taxon>
        <taxon>Pseudonocardiales</taxon>
        <taxon>Pseudonocardiaceae</taxon>
        <taxon>Amycolatopsis</taxon>
    </lineage>
</organism>
<feature type="transmembrane region" description="Helical" evidence="1">
    <location>
        <begin position="119"/>
        <end position="140"/>
    </location>
</feature>
<feature type="transmembrane region" description="Helical" evidence="1">
    <location>
        <begin position="152"/>
        <end position="170"/>
    </location>
</feature>
<proteinExistence type="predicted"/>